<accession>A0A449B2L7</accession>
<organism evidence="1 2">
    <name type="scientific">Mycoplasmopsis citelli</name>
    <dbReference type="NCBI Taxonomy" id="171281"/>
    <lineage>
        <taxon>Bacteria</taxon>
        <taxon>Bacillati</taxon>
        <taxon>Mycoplasmatota</taxon>
        <taxon>Mycoplasmoidales</taxon>
        <taxon>Metamycoplasmataceae</taxon>
        <taxon>Mycoplasmopsis</taxon>
    </lineage>
</organism>
<sequence>MFAITPRNYKIFDYLEKYFGFKDKNFFKIINKYLKTLSQEEQNAYLKYLKNIFLTNQPNILKDLYNIFLSVNILSFNCTLETLEEIHNVWTLNENQDNSFSDFLMDKDIYRGFGWKEILIDDPEELTEFKEFIYNMNDEEFYQFKKTKFIKFSKTQIIEKALIAFYNQTILEKIFKITPQGKRNLEFLNTKTQKDYNSYELLKKLQDQTALLNENIKNQYIENVNYLINFKNSFSIVLWLFKLLLLNCSPKLVFELVLLLKQNEEIFNYYKQQKDLNLFENYWQGAEILDIINKDYSQEKINQTQAKHIIETIKQNRYYEFTKSSYFVKKISKEQIILDILREIVSIEETKIQYKE</sequence>
<dbReference type="KEGG" id="mcit:NCTC10181_00688"/>
<keyword evidence="2" id="KW-1185">Reference proteome</keyword>
<dbReference type="RefSeq" id="WP_129725620.1">
    <property type="nucleotide sequence ID" value="NZ_LR215036.1"/>
</dbReference>
<evidence type="ECO:0000313" key="1">
    <source>
        <dbReference type="EMBL" id="VEU74826.1"/>
    </source>
</evidence>
<dbReference type="AlphaFoldDB" id="A0A449B2L7"/>
<name>A0A449B2L7_9BACT</name>
<evidence type="ECO:0000313" key="2">
    <source>
        <dbReference type="Proteomes" id="UP000290985"/>
    </source>
</evidence>
<dbReference type="EMBL" id="LR215036">
    <property type="protein sequence ID" value="VEU74826.1"/>
    <property type="molecule type" value="Genomic_DNA"/>
</dbReference>
<proteinExistence type="predicted"/>
<protein>
    <submittedName>
        <fullName evidence="1">Uncharacterized protein</fullName>
    </submittedName>
</protein>
<reference evidence="1 2" key="1">
    <citation type="submission" date="2019-01" db="EMBL/GenBank/DDBJ databases">
        <authorList>
            <consortium name="Pathogen Informatics"/>
        </authorList>
    </citation>
    <scope>NUCLEOTIDE SEQUENCE [LARGE SCALE GENOMIC DNA]</scope>
    <source>
        <strain evidence="1 2">NCTC10181</strain>
    </source>
</reference>
<gene>
    <name evidence="1" type="ORF">NCTC10181_00688</name>
</gene>
<dbReference type="Proteomes" id="UP000290985">
    <property type="component" value="Chromosome"/>
</dbReference>